<name>A0A8J3FA22_9ACTN</name>
<dbReference type="PANTHER" id="PTHR21310:SF15">
    <property type="entry name" value="AMINOGLYCOSIDE PHOSPHOTRANSFERASE DOMAIN-CONTAINING PROTEIN"/>
    <property type="match status" value="1"/>
</dbReference>
<dbReference type="CDD" id="cd05120">
    <property type="entry name" value="APH_ChoK_like"/>
    <property type="match status" value="1"/>
</dbReference>
<keyword evidence="3" id="KW-1185">Reference proteome</keyword>
<reference evidence="2" key="1">
    <citation type="journal article" date="2014" name="Int. J. Syst. Evol. Microbiol.">
        <title>Complete genome sequence of Corynebacterium casei LMG S-19264T (=DSM 44701T), isolated from a smear-ripened cheese.</title>
        <authorList>
            <consortium name="US DOE Joint Genome Institute (JGI-PGF)"/>
            <person name="Walter F."/>
            <person name="Albersmeier A."/>
            <person name="Kalinowski J."/>
            <person name="Ruckert C."/>
        </authorList>
    </citation>
    <scope>NUCLEOTIDE SEQUENCE</scope>
    <source>
        <strain evidence="2">JCM 3090</strain>
    </source>
</reference>
<proteinExistence type="predicted"/>
<dbReference type="AlphaFoldDB" id="A0A8J3FA22"/>
<dbReference type="Gene3D" id="3.90.1200.10">
    <property type="match status" value="1"/>
</dbReference>
<organism evidence="2 3">
    <name type="scientific">Pilimelia anulata</name>
    <dbReference type="NCBI Taxonomy" id="53371"/>
    <lineage>
        <taxon>Bacteria</taxon>
        <taxon>Bacillati</taxon>
        <taxon>Actinomycetota</taxon>
        <taxon>Actinomycetes</taxon>
        <taxon>Micromonosporales</taxon>
        <taxon>Micromonosporaceae</taxon>
        <taxon>Pilimelia</taxon>
    </lineage>
</organism>
<dbReference type="PANTHER" id="PTHR21310">
    <property type="entry name" value="AMINOGLYCOSIDE PHOSPHOTRANSFERASE-RELATED-RELATED"/>
    <property type="match status" value="1"/>
</dbReference>
<dbReference type="Proteomes" id="UP000649739">
    <property type="component" value="Unassembled WGS sequence"/>
</dbReference>
<evidence type="ECO:0000313" key="3">
    <source>
        <dbReference type="Proteomes" id="UP000649739"/>
    </source>
</evidence>
<comment type="caution">
    <text evidence="2">The sequence shown here is derived from an EMBL/GenBank/DDBJ whole genome shotgun (WGS) entry which is preliminary data.</text>
</comment>
<dbReference type="SUPFAM" id="SSF56112">
    <property type="entry name" value="Protein kinase-like (PK-like)"/>
    <property type="match status" value="1"/>
</dbReference>
<dbReference type="Pfam" id="PF01636">
    <property type="entry name" value="APH"/>
    <property type="match status" value="1"/>
</dbReference>
<evidence type="ECO:0000259" key="1">
    <source>
        <dbReference type="Pfam" id="PF01636"/>
    </source>
</evidence>
<protein>
    <submittedName>
        <fullName evidence="2">Phosphotransferase</fullName>
    </submittedName>
</protein>
<gene>
    <name evidence="2" type="ORF">GCM10010123_20630</name>
</gene>
<dbReference type="PIRSF" id="PIRSF000707">
    <property type="entry name" value="Hygromycin-B_kinase"/>
    <property type="match status" value="1"/>
</dbReference>
<dbReference type="InterPro" id="IPR016259">
    <property type="entry name" value="Hygromycin-B_Kinase"/>
</dbReference>
<dbReference type="EMBL" id="BMQB01000004">
    <property type="protein sequence ID" value="GGJ90634.1"/>
    <property type="molecule type" value="Genomic_DNA"/>
</dbReference>
<feature type="domain" description="Aminoglycoside phosphotransferase" evidence="1">
    <location>
        <begin position="84"/>
        <end position="293"/>
    </location>
</feature>
<dbReference type="InterPro" id="IPR011009">
    <property type="entry name" value="Kinase-like_dom_sf"/>
</dbReference>
<dbReference type="InterPro" id="IPR002575">
    <property type="entry name" value="Aminoglycoside_PTrfase"/>
</dbReference>
<dbReference type="InterPro" id="IPR051678">
    <property type="entry name" value="AGP_Transferase"/>
</dbReference>
<sequence>MLRVGMVDLRGIGHPQCVTQRDRGTLYRGAVTMLPEAHTEDAFDEICDDEDALRPGVARLLRRLGVDTADLTRYPTGSLPVYAAGDRVLKLFPQVHRDEYPVEAGVLAAVAGNLPIPTPELYAAGEHDGWGYVLMRRLPGTPLASVWPHLGPGDRDRLADQLGLALGVLHSLPLPDIDGWWPTDWAEFMAGQRAACAPRQRALGLAPALAEEIPDALAALRPPTRDPVLLHTEIMAEHLLVDRDSRGWRFTGLFDFEPAMRGDAEYEFVGVGVFTARGDARFLRRLLCAYGYSDTELNPALSARLLAWSLLHYYSNLPAWLTHLPAMPPTLTAAAADLFPLS</sequence>
<accession>A0A8J3FA22</accession>
<evidence type="ECO:0000313" key="2">
    <source>
        <dbReference type="EMBL" id="GGJ90634.1"/>
    </source>
</evidence>
<reference evidence="2" key="2">
    <citation type="submission" date="2020-09" db="EMBL/GenBank/DDBJ databases">
        <authorList>
            <person name="Sun Q."/>
            <person name="Ohkuma M."/>
        </authorList>
    </citation>
    <scope>NUCLEOTIDE SEQUENCE</scope>
    <source>
        <strain evidence="2">JCM 3090</strain>
    </source>
</reference>